<gene>
    <name evidence="11" type="primary">addB</name>
    <name evidence="11" type="ORF">MM50RIKEN_07440</name>
</gene>
<evidence type="ECO:0000313" key="11">
    <source>
        <dbReference type="EMBL" id="BCK80981.1"/>
    </source>
</evidence>
<evidence type="ECO:0000256" key="5">
    <source>
        <dbReference type="ARBA" id="ARBA00022806"/>
    </source>
</evidence>
<protein>
    <submittedName>
        <fullName evidence="11">ATP-dependent helicase/deoxyribonuclease subunit B</fullName>
    </submittedName>
</protein>
<keyword evidence="3" id="KW-0227">DNA damage</keyword>
<dbReference type="AlphaFoldDB" id="A0A810Q6A7"/>
<dbReference type="InterPro" id="IPR049035">
    <property type="entry name" value="ADDB_N"/>
</dbReference>
<evidence type="ECO:0000256" key="4">
    <source>
        <dbReference type="ARBA" id="ARBA00022801"/>
    </source>
</evidence>
<organism evidence="11 12">
    <name type="scientific">Vescimonas coprocola</name>
    <dbReference type="NCBI Taxonomy" id="2714355"/>
    <lineage>
        <taxon>Bacteria</taxon>
        <taxon>Bacillati</taxon>
        <taxon>Bacillota</taxon>
        <taxon>Clostridia</taxon>
        <taxon>Eubacteriales</taxon>
        <taxon>Oscillospiraceae</taxon>
        <taxon>Vescimonas</taxon>
    </lineage>
</organism>
<dbReference type="SUPFAM" id="SSF52540">
    <property type="entry name" value="P-loop containing nucleoside triphosphate hydrolases"/>
    <property type="match status" value="1"/>
</dbReference>
<dbReference type="PROSITE" id="PS51217">
    <property type="entry name" value="UVRD_HELICASE_CTER"/>
    <property type="match status" value="1"/>
</dbReference>
<evidence type="ECO:0000256" key="3">
    <source>
        <dbReference type="ARBA" id="ARBA00022763"/>
    </source>
</evidence>
<evidence type="ECO:0000256" key="1">
    <source>
        <dbReference type="ARBA" id="ARBA00022722"/>
    </source>
</evidence>
<accession>A0A810Q6A7</accession>
<reference evidence="11" key="1">
    <citation type="submission" date="2020-09" db="EMBL/GenBank/DDBJ databases">
        <title>New species isolated from human feces.</title>
        <authorList>
            <person name="Kitahara M."/>
            <person name="Shigeno Y."/>
            <person name="Shime M."/>
            <person name="Matsumoto Y."/>
            <person name="Nakamura S."/>
            <person name="Motooka D."/>
            <person name="Fukuoka S."/>
            <person name="Nishikawa H."/>
            <person name="Benno Y."/>
        </authorList>
    </citation>
    <scope>NUCLEOTIDE SEQUENCE</scope>
    <source>
        <strain evidence="11">MM50</strain>
    </source>
</reference>
<keyword evidence="5 11" id="KW-0347">Helicase</keyword>
<feature type="domain" description="UvrD-like helicase C-terminal" evidence="10">
    <location>
        <begin position="234"/>
        <end position="547"/>
    </location>
</feature>
<keyword evidence="2" id="KW-0547">Nucleotide-binding</keyword>
<dbReference type="InterPro" id="IPR011335">
    <property type="entry name" value="Restrct_endonuc-II-like"/>
</dbReference>
<dbReference type="PANTHER" id="PTHR30591:SF1">
    <property type="entry name" value="RECBCD ENZYME SUBUNIT RECC"/>
    <property type="match status" value="1"/>
</dbReference>
<evidence type="ECO:0000313" key="12">
    <source>
        <dbReference type="Proteomes" id="UP000681035"/>
    </source>
</evidence>
<keyword evidence="9" id="KW-0234">DNA repair</keyword>
<keyword evidence="12" id="KW-1185">Reference proteome</keyword>
<dbReference type="GO" id="GO:0003677">
    <property type="term" value="F:DNA binding"/>
    <property type="evidence" value="ECO:0007669"/>
    <property type="project" value="UniProtKB-KW"/>
</dbReference>
<keyword evidence="4" id="KW-0378">Hydrolase</keyword>
<dbReference type="Gene3D" id="3.90.320.10">
    <property type="match status" value="1"/>
</dbReference>
<sequence>MLSIWIGRAGAGKSRRVLETMARQRSQRPQVLLVPEHISHEAEVDLCRALGPTASRDAEVLSFQSLGSRVLAQTGGLAEFTLDGGGKLLTMRLALQELHSRLKVFGRPSQRAAFLRQLTDLTEEFYAYEITPQALWQQVEDMEGAMGDKLRDLALLYAAYDGKLHAEGVDARSRLQKLRDRLAESDYLRGKDVYLDGFSYLNKLEESVLEQVMRQAESVTVTLLGDRAEGTLFQNALRQRQRLERMARQLGTECEIVWLTGSGKGPLAHLEKHLLGEDMPYEGDDCRQQVALWECGTVYGEVERTAAQIRKLVASGACRWRDIAVTARNMEVYGPVIESVFQRDGIPAYISRRSDILAKPPLTMLLGAVDAVTGGFRREDMFRYLKTGMAGITAEECDLLENYVILWSIRGNMWLRDTEWTANPDGYGQEMTPERQQRLADVNRIRQKVRSTLLPLSDGLKDRPKARDKAEMLYIFAEESGVPQRLKETTEELLRQGQAQLAEEYSQLWRILCGVLDQMAEILGEMELSGEEFARLLRLVLTQYSVGTIPATLDQVKVSELTRNDRHSVKRLFLLGANDHVLPQPPSGHGLLEPEEREILQQRDILLSDAAFDPLDNELQNIYACLAQPSEHLTVSYPVTDHNGGQLRPSFVVRRLERLFPGLMPERETVRLLTPAVALEEAGQEMGGSLWRYFAGREEYAGTLAAMERARQLRRGRLSPAAVQSLYGTRMGMSASRMDRVRQCHFGYFMQYGLRAKERRPAGFEAPEIGTFLHYLLENTAREVAGSGGWAAVKTPQLHAMVRKYIDLYIRDEIPGYEEKSARFRYLFGRLRTTAEDIVDRMAEELAESDFKPVAFELGFGGRDGTLPAITIQEGDATLSVSGKVDRVDGWLHDGKLYLRVVDYKTGRKSFDLSDVRYGLGIQMLLYLFTLEKEGQSCFGYPIVPAGVLYHPARDLILKTERDISPEALRRAMDRELRRDGMVLGDPEVLRAMEHSALEAPCFLPIQVSKDGGISGGVATAAQLGRLGQYVEKLLHQITRELRQGNIDADPCWRGPQESACTYCDFASACHFQDGQADDRLRPLKRVKADEFWEFVAHETGEEGRHGEL</sequence>
<evidence type="ECO:0000256" key="2">
    <source>
        <dbReference type="ARBA" id="ARBA00022741"/>
    </source>
</evidence>
<dbReference type="GO" id="GO:0006310">
    <property type="term" value="P:DNA recombination"/>
    <property type="evidence" value="ECO:0007669"/>
    <property type="project" value="TreeGrafter"/>
</dbReference>
<proteinExistence type="predicted"/>
<dbReference type="EMBL" id="AP023418">
    <property type="protein sequence ID" value="BCK80981.1"/>
    <property type="molecule type" value="Genomic_DNA"/>
</dbReference>
<dbReference type="Pfam" id="PF12705">
    <property type="entry name" value="PDDEXK_1"/>
    <property type="match status" value="1"/>
</dbReference>
<dbReference type="Gene3D" id="3.40.50.300">
    <property type="entry name" value="P-loop containing nucleotide triphosphate hydrolases"/>
    <property type="match status" value="4"/>
</dbReference>
<dbReference type="InterPro" id="IPR014017">
    <property type="entry name" value="DNA_helicase_UvrD-like_C"/>
</dbReference>
<evidence type="ECO:0000259" key="10">
    <source>
        <dbReference type="PROSITE" id="PS51217"/>
    </source>
</evidence>
<dbReference type="GO" id="GO:0006281">
    <property type="term" value="P:DNA repair"/>
    <property type="evidence" value="ECO:0007669"/>
    <property type="project" value="UniProtKB-KW"/>
</dbReference>
<evidence type="ECO:0000256" key="7">
    <source>
        <dbReference type="ARBA" id="ARBA00022840"/>
    </source>
</evidence>
<keyword evidence="8" id="KW-0238">DNA-binding</keyword>
<dbReference type="Pfam" id="PF21445">
    <property type="entry name" value="ADDB_N"/>
    <property type="match status" value="1"/>
</dbReference>
<evidence type="ECO:0000256" key="9">
    <source>
        <dbReference type="ARBA" id="ARBA00023204"/>
    </source>
</evidence>
<dbReference type="PANTHER" id="PTHR30591">
    <property type="entry name" value="RECBCD ENZYME SUBUNIT RECC"/>
    <property type="match status" value="1"/>
</dbReference>
<keyword evidence="6" id="KW-0269">Exonuclease</keyword>
<dbReference type="Proteomes" id="UP000681035">
    <property type="component" value="Chromosome"/>
</dbReference>
<dbReference type="GO" id="GO:0005524">
    <property type="term" value="F:ATP binding"/>
    <property type="evidence" value="ECO:0007669"/>
    <property type="project" value="UniProtKB-KW"/>
</dbReference>
<name>A0A810Q6A7_9FIRM</name>
<dbReference type="SUPFAM" id="SSF52980">
    <property type="entry name" value="Restriction endonuclease-like"/>
    <property type="match status" value="1"/>
</dbReference>
<dbReference type="InterPro" id="IPR038726">
    <property type="entry name" value="PDDEXK_AddAB-type"/>
</dbReference>
<dbReference type="InterPro" id="IPR011604">
    <property type="entry name" value="PDDEXK-like_dom_sf"/>
</dbReference>
<evidence type="ECO:0000256" key="6">
    <source>
        <dbReference type="ARBA" id="ARBA00022839"/>
    </source>
</evidence>
<dbReference type="GO" id="GO:0004386">
    <property type="term" value="F:helicase activity"/>
    <property type="evidence" value="ECO:0007669"/>
    <property type="project" value="UniProtKB-KW"/>
</dbReference>
<keyword evidence="7" id="KW-0067">ATP-binding</keyword>
<dbReference type="RefSeq" id="WP_213541801.1">
    <property type="nucleotide sequence ID" value="NZ_AP023418.1"/>
</dbReference>
<dbReference type="InterPro" id="IPR027417">
    <property type="entry name" value="P-loop_NTPase"/>
</dbReference>
<evidence type="ECO:0000256" key="8">
    <source>
        <dbReference type="ARBA" id="ARBA00023125"/>
    </source>
</evidence>
<keyword evidence="1" id="KW-0540">Nuclease</keyword>
<dbReference type="KEGG" id="vcop:MM50RIKEN_07440"/>
<dbReference type="GO" id="GO:0004527">
    <property type="term" value="F:exonuclease activity"/>
    <property type="evidence" value="ECO:0007669"/>
    <property type="project" value="UniProtKB-KW"/>
</dbReference>